<accession>A0A9W5B6C4</accession>
<evidence type="ECO:0000313" key="1">
    <source>
        <dbReference type="EMBL" id="CUX01487.1"/>
    </source>
</evidence>
<name>A0A9W5B6C4_9HYPH</name>
<proteinExistence type="predicted"/>
<reference evidence="1 2" key="1">
    <citation type="submission" date="2016-01" db="EMBL/GenBank/DDBJ databases">
        <authorList>
            <person name="Regsiter A."/>
            <person name="william w."/>
        </authorList>
    </citation>
    <scope>NUCLEOTIDE SEQUENCE [LARGE SCALE GENOMIC DNA]</scope>
    <source>
        <strain evidence="1 2">CFBP 5494</strain>
    </source>
</reference>
<keyword evidence="2" id="KW-1185">Reference proteome</keyword>
<protein>
    <submittedName>
        <fullName evidence="1">Uncharacterized protein</fullName>
    </submittedName>
</protein>
<comment type="caution">
    <text evidence="1">The sequence shown here is derived from an EMBL/GenBank/DDBJ whole genome shotgun (WGS) entry which is preliminary data.</text>
</comment>
<gene>
    <name evidence="1" type="ORF">AGR2A_pa10036</name>
</gene>
<evidence type="ECO:0000313" key="2">
    <source>
        <dbReference type="Proteomes" id="UP000191933"/>
    </source>
</evidence>
<dbReference type="AlphaFoldDB" id="A0A9W5B6C4"/>
<dbReference type="Proteomes" id="UP000191933">
    <property type="component" value="Unassembled WGS sequence"/>
</dbReference>
<organism evidence="1 2">
    <name type="scientific">Agrobacterium genomosp. 2 str. CFBP 5494</name>
    <dbReference type="NCBI Taxonomy" id="1183436"/>
    <lineage>
        <taxon>Bacteria</taxon>
        <taxon>Pseudomonadati</taxon>
        <taxon>Pseudomonadota</taxon>
        <taxon>Alphaproteobacteria</taxon>
        <taxon>Hyphomicrobiales</taxon>
        <taxon>Rhizobiaceae</taxon>
        <taxon>Rhizobium/Agrobacterium group</taxon>
        <taxon>Agrobacterium</taxon>
        <taxon>Agrobacterium tumefaciens complex</taxon>
    </lineage>
</organism>
<dbReference type="EMBL" id="FBVY01000039">
    <property type="protein sequence ID" value="CUX01487.1"/>
    <property type="molecule type" value="Genomic_DNA"/>
</dbReference>
<sequence>MRLVGTRGRMDILFGEGRLLVETDERCLWEPELPSPIGPAQDALDAFTGVALLQVSTKEALLASRIAALAALSAEDGGQDYLCSWARREKALHGKIRFSSVWPARRMVSSWRRPGSVRRR</sequence>